<gene>
    <name evidence="1" type="ORF">HPP92_023100</name>
</gene>
<dbReference type="PANTHER" id="PTHR33095">
    <property type="entry name" value="OS07G0619500 PROTEIN"/>
    <property type="match status" value="1"/>
</dbReference>
<dbReference type="OrthoDB" id="666789at2759"/>
<name>A0A835Q1X1_VANPL</name>
<evidence type="ECO:0000313" key="2">
    <source>
        <dbReference type="Proteomes" id="UP000639772"/>
    </source>
</evidence>
<organism evidence="1 2">
    <name type="scientific">Vanilla planifolia</name>
    <name type="common">Vanilla</name>
    <dbReference type="NCBI Taxonomy" id="51239"/>
    <lineage>
        <taxon>Eukaryota</taxon>
        <taxon>Viridiplantae</taxon>
        <taxon>Streptophyta</taxon>
        <taxon>Embryophyta</taxon>
        <taxon>Tracheophyta</taxon>
        <taxon>Spermatophyta</taxon>
        <taxon>Magnoliopsida</taxon>
        <taxon>Liliopsida</taxon>
        <taxon>Asparagales</taxon>
        <taxon>Orchidaceae</taxon>
        <taxon>Vanilloideae</taxon>
        <taxon>Vanilleae</taxon>
        <taxon>Vanilla</taxon>
    </lineage>
</organism>
<comment type="caution">
    <text evidence="1">The sequence shown here is derived from an EMBL/GenBank/DDBJ whole genome shotgun (WGS) entry which is preliminary data.</text>
</comment>
<reference evidence="1 2" key="1">
    <citation type="journal article" date="2020" name="Nat. Food">
        <title>A phased Vanilla planifolia genome enables genetic improvement of flavour and production.</title>
        <authorList>
            <person name="Hasing T."/>
            <person name="Tang H."/>
            <person name="Brym M."/>
            <person name="Khazi F."/>
            <person name="Huang T."/>
            <person name="Chambers A.H."/>
        </authorList>
    </citation>
    <scope>NUCLEOTIDE SEQUENCE [LARGE SCALE GENOMIC DNA]</scope>
    <source>
        <tissue evidence="1">Leaf</tissue>
    </source>
</reference>
<evidence type="ECO:0000313" key="1">
    <source>
        <dbReference type="EMBL" id="KAG0459972.1"/>
    </source>
</evidence>
<dbReference type="Pfam" id="PF07816">
    <property type="entry name" value="DUF1645"/>
    <property type="match status" value="1"/>
</dbReference>
<dbReference type="InterPro" id="IPR012442">
    <property type="entry name" value="DUF1645_plant"/>
</dbReference>
<protein>
    <submittedName>
        <fullName evidence="1">Uncharacterized protein</fullName>
    </submittedName>
</protein>
<dbReference type="PANTHER" id="PTHR33095:SF127">
    <property type="entry name" value="OS05G0578100 PROTEIN"/>
    <property type="match status" value="1"/>
</dbReference>
<proteinExistence type="predicted"/>
<accession>A0A835Q1X1</accession>
<dbReference type="AlphaFoldDB" id="A0A835Q1X1"/>
<dbReference type="Proteomes" id="UP000639772">
    <property type="component" value="Chromosome 12"/>
</dbReference>
<sequence>MNEDREEESQDSLAASISFRLPEDQGRIYIDPPQHITDASGGTAFASDDEFEFSFVVGSSQIDSPITADEIFSDGRILPIYPTFPRDQLLGGQGDEERSDRHRLLNLLMEERELSSSSSSTSADELEGIPPETYCVWKPRSVPQSPERVRKTCSTGSSFRVRIRDLVVGRSHSDGKEKFRFLAVEEKKTTTHAPTAGAAEEEKKRMEKGKKVSEVDLVTAYRKYYVVAKGSVGGRKSFLPYKSVGFFTGVNGISWVHHPF</sequence>
<dbReference type="EMBL" id="JADCNM010000012">
    <property type="protein sequence ID" value="KAG0459972.1"/>
    <property type="molecule type" value="Genomic_DNA"/>
</dbReference>